<evidence type="ECO:0000313" key="2">
    <source>
        <dbReference type="Proteomes" id="UP000468735"/>
    </source>
</evidence>
<reference evidence="1 2" key="1">
    <citation type="submission" date="2019-09" db="EMBL/GenBank/DDBJ databases">
        <title>Actinomadura physcomitrii sp. nov., a novel actinomycete isolated from moss [Physcomitrium sphaericum (Ludw) Fuernr].</title>
        <authorList>
            <person name="Zhuang X."/>
            <person name="Liu C."/>
        </authorList>
    </citation>
    <scope>NUCLEOTIDE SEQUENCE [LARGE SCALE GENOMIC DNA]</scope>
    <source>
        <strain evidence="1 2">HMC1</strain>
    </source>
</reference>
<evidence type="ECO:0000313" key="1">
    <source>
        <dbReference type="EMBL" id="KAB2340141.1"/>
    </source>
</evidence>
<dbReference type="EMBL" id="WBMT01000031">
    <property type="protein sequence ID" value="KAB2340141.1"/>
    <property type="molecule type" value="Genomic_DNA"/>
</dbReference>
<organism evidence="1 2">
    <name type="scientific">Actinomadura rudentiformis</name>
    <dbReference type="NCBI Taxonomy" id="359158"/>
    <lineage>
        <taxon>Bacteria</taxon>
        <taxon>Bacillati</taxon>
        <taxon>Actinomycetota</taxon>
        <taxon>Actinomycetes</taxon>
        <taxon>Streptosporangiales</taxon>
        <taxon>Thermomonosporaceae</taxon>
        <taxon>Actinomadura</taxon>
    </lineage>
</organism>
<dbReference type="AlphaFoldDB" id="A0A6H9Y9I2"/>
<dbReference type="Proteomes" id="UP000468735">
    <property type="component" value="Unassembled WGS sequence"/>
</dbReference>
<protein>
    <submittedName>
        <fullName evidence="1">Uncharacterized protein</fullName>
    </submittedName>
</protein>
<sequence>MAVRGGGASLGIYNIQKNIGKEWIGTNVLMTLNDAPNTGERSFNGVRLAAALAARGEAQAGVLRFMGAVRRTVLDQPDGTGSPEVGEAVAELDAAEVAVPADRVLSF</sequence>
<keyword evidence="2" id="KW-1185">Reference proteome</keyword>
<proteinExistence type="predicted"/>
<comment type="caution">
    <text evidence="1">The sequence shown here is derived from an EMBL/GenBank/DDBJ whole genome shotgun (WGS) entry which is preliminary data.</text>
</comment>
<accession>A0A6H9Y9I2</accession>
<name>A0A6H9Y9I2_9ACTN</name>
<gene>
    <name evidence="1" type="ORF">F8566_45560</name>
</gene>
<dbReference type="RefSeq" id="WP_151569961.1">
    <property type="nucleotide sequence ID" value="NZ_WBMT01000031.1"/>
</dbReference>